<dbReference type="PANTHER" id="PTHR43300:SF4">
    <property type="entry name" value="ACYL-[ACYL-CARRIER-PROTEIN]--UDP-N-ACETYLGLUCOSAMINE O-ACYLTRANSFERASE"/>
    <property type="match status" value="1"/>
</dbReference>
<dbReference type="InterPro" id="IPR050179">
    <property type="entry name" value="Trans_hexapeptide_repeat"/>
</dbReference>
<protein>
    <submittedName>
        <fullName evidence="1">N-acetyltransferase</fullName>
    </submittedName>
</protein>
<reference evidence="1" key="1">
    <citation type="submission" date="2020-04" db="EMBL/GenBank/DDBJ databases">
        <authorList>
            <person name="Zhang T."/>
        </authorList>
    </citation>
    <scope>NUCLEOTIDE SEQUENCE</scope>
    <source>
        <strain evidence="1">HKST-UBA01</strain>
    </source>
</reference>
<gene>
    <name evidence="1" type="ORF">KC729_14795</name>
</gene>
<comment type="caution">
    <text evidence="1">The sequence shown here is derived from an EMBL/GenBank/DDBJ whole genome shotgun (WGS) entry which is preliminary data.</text>
</comment>
<dbReference type="Gene3D" id="2.160.10.10">
    <property type="entry name" value="Hexapeptide repeat proteins"/>
    <property type="match status" value="1"/>
</dbReference>
<dbReference type="SUPFAM" id="SSF51161">
    <property type="entry name" value="Trimeric LpxA-like enzymes"/>
    <property type="match status" value="1"/>
</dbReference>
<evidence type="ECO:0000313" key="2">
    <source>
        <dbReference type="Proteomes" id="UP000697710"/>
    </source>
</evidence>
<dbReference type="PANTHER" id="PTHR43300">
    <property type="entry name" value="ACETYLTRANSFERASE"/>
    <property type="match status" value="1"/>
</dbReference>
<organism evidence="1 2">
    <name type="scientific">Eiseniibacteriota bacterium</name>
    <dbReference type="NCBI Taxonomy" id="2212470"/>
    <lineage>
        <taxon>Bacteria</taxon>
        <taxon>Candidatus Eiseniibacteriota</taxon>
    </lineage>
</organism>
<dbReference type="InterPro" id="IPR011004">
    <property type="entry name" value="Trimer_LpxA-like_sf"/>
</dbReference>
<dbReference type="Proteomes" id="UP000697710">
    <property type="component" value="Unassembled WGS sequence"/>
</dbReference>
<dbReference type="InterPro" id="IPR001451">
    <property type="entry name" value="Hexapep"/>
</dbReference>
<dbReference type="AlphaFoldDB" id="A0A956M1P7"/>
<dbReference type="EMBL" id="JAGQHR010000527">
    <property type="protein sequence ID" value="MCA9728957.1"/>
    <property type="molecule type" value="Genomic_DNA"/>
</dbReference>
<dbReference type="CDD" id="cd03358">
    <property type="entry name" value="LbH_WxcM_N_like"/>
    <property type="match status" value="1"/>
</dbReference>
<dbReference type="Pfam" id="PF00132">
    <property type="entry name" value="Hexapep"/>
    <property type="match status" value="3"/>
</dbReference>
<accession>A0A956M1P7</accession>
<name>A0A956M1P7_UNCEI</name>
<sequence length="187" mass="19815">MSQVFVHPQGICESEDIGEGTRIWAFAHVMKNAHIGAHCNIGEGAFVEGGARLGNHVTVKNGVAIWDRVEVGDHVFLGPNCVFTNDRAPRSHPDYRTGPKGWEPTHVGFGASIGANATIVCGVTLGSWCFIAAGAVVTKDVPDHAMVVGNPAHQIGWACRCGRRLSPELGCTCGLAYRLSDGRLVSA</sequence>
<reference evidence="1" key="2">
    <citation type="journal article" date="2021" name="Microbiome">
        <title>Successional dynamics and alternative stable states in a saline activated sludge microbial community over 9 years.</title>
        <authorList>
            <person name="Wang Y."/>
            <person name="Ye J."/>
            <person name="Ju F."/>
            <person name="Liu L."/>
            <person name="Boyd J.A."/>
            <person name="Deng Y."/>
            <person name="Parks D.H."/>
            <person name="Jiang X."/>
            <person name="Yin X."/>
            <person name="Woodcroft B.J."/>
            <person name="Tyson G.W."/>
            <person name="Hugenholtz P."/>
            <person name="Polz M.F."/>
            <person name="Zhang T."/>
        </authorList>
    </citation>
    <scope>NUCLEOTIDE SEQUENCE</scope>
    <source>
        <strain evidence="1">HKST-UBA01</strain>
    </source>
</reference>
<evidence type="ECO:0000313" key="1">
    <source>
        <dbReference type="EMBL" id="MCA9728957.1"/>
    </source>
</evidence>
<proteinExistence type="predicted"/>